<protein>
    <submittedName>
        <fullName evidence="1">Uncharacterized protein</fullName>
    </submittedName>
</protein>
<sequence length="272" mass="31127">MKIKYFFLFFLIICLDSCGKKLPPPSPDIFPAKLVSGYYIPNQQIKIDFNEELGSSFDSAFCTVDSLRNKIDGYTKSKSVFLNYEFEGKTDRIDLFGISDSKKNKKDYLGIIIMGEVQKDTTPPEIIKRILSDSIVLLEFSEEIQECSLKIYPEYVQYDLSILKNKVLAKYSDTLGYYPLQFFVFYVADKKGNNIKNPLEYRFADLNDSLSFVSLSLDSLNPKIDLTLTDSDGTIIFRKMANDRGSVLFDNLKQGRYVVEGAGYFKDTLILK</sequence>
<evidence type="ECO:0000313" key="2">
    <source>
        <dbReference type="Proteomes" id="UP000264062"/>
    </source>
</evidence>
<gene>
    <name evidence="1" type="ORF">DCW38_03035</name>
</gene>
<proteinExistence type="predicted"/>
<organism evidence="1 2">
    <name type="scientific">candidate division WOR-3 bacterium</name>
    <dbReference type="NCBI Taxonomy" id="2052148"/>
    <lineage>
        <taxon>Bacteria</taxon>
        <taxon>Bacteria division WOR-3</taxon>
    </lineage>
</organism>
<name>A0A350H9C1_UNCW3</name>
<dbReference type="AlphaFoldDB" id="A0A350H9C1"/>
<accession>A0A350H9C1</accession>
<evidence type="ECO:0000313" key="1">
    <source>
        <dbReference type="EMBL" id="HAV92137.1"/>
    </source>
</evidence>
<dbReference type="EMBL" id="DMZY01000090">
    <property type="protein sequence ID" value="HAV92137.1"/>
    <property type="molecule type" value="Genomic_DNA"/>
</dbReference>
<dbReference type="Proteomes" id="UP000264062">
    <property type="component" value="Unassembled WGS sequence"/>
</dbReference>
<comment type="caution">
    <text evidence="1">The sequence shown here is derived from an EMBL/GenBank/DDBJ whole genome shotgun (WGS) entry which is preliminary data.</text>
</comment>
<reference evidence="1 2" key="1">
    <citation type="journal article" date="2018" name="Nat. Biotechnol.">
        <title>A standardized bacterial taxonomy based on genome phylogeny substantially revises the tree of life.</title>
        <authorList>
            <person name="Parks D.H."/>
            <person name="Chuvochina M."/>
            <person name="Waite D.W."/>
            <person name="Rinke C."/>
            <person name="Skarshewski A."/>
            <person name="Chaumeil P.A."/>
            <person name="Hugenholtz P."/>
        </authorList>
    </citation>
    <scope>NUCLEOTIDE SEQUENCE [LARGE SCALE GENOMIC DNA]</scope>
    <source>
        <strain evidence="1">UBA9956</strain>
    </source>
</reference>